<dbReference type="EMBL" id="QPMT01000057">
    <property type="protein sequence ID" value="KAF4847659.1"/>
    <property type="molecule type" value="Genomic_DNA"/>
</dbReference>
<keyword evidence="4" id="KW-1185">Reference proteome</keyword>
<gene>
    <name evidence="3" type="ORF">CGCSCA2_v012670</name>
</gene>
<reference evidence="3" key="1">
    <citation type="submission" date="2019-06" db="EMBL/GenBank/DDBJ databases">
        <authorList>
            <person name="Gan P."/>
            <person name="Shirasu K."/>
        </authorList>
    </citation>
    <scope>NUCLEOTIDE SEQUENCE [LARGE SCALE GENOMIC DNA]</scope>
    <source>
        <strain evidence="3">CAD2</strain>
    </source>
</reference>
<evidence type="ECO:0000313" key="4">
    <source>
        <dbReference type="Proteomes" id="UP000711996"/>
    </source>
</evidence>
<keyword evidence="1" id="KW-0560">Oxidoreductase</keyword>
<organism evidence="3 4">
    <name type="scientific">Colletotrichum siamense</name>
    <name type="common">Anthracnose fungus</name>
    <dbReference type="NCBI Taxonomy" id="690259"/>
    <lineage>
        <taxon>Eukaryota</taxon>
        <taxon>Fungi</taxon>
        <taxon>Dikarya</taxon>
        <taxon>Ascomycota</taxon>
        <taxon>Pezizomycotina</taxon>
        <taxon>Sordariomycetes</taxon>
        <taxon>Hypocreomycetidae</taxon>
        <taxon>Glomerellales</taxon>
        <taxon>Glomerellaceae</taxon>
        <taxon>Colletotrichum</taxon>
        <taxon>Colletotrichum gloeosporioides species complex</taxon>
    </lineage>
</organism>
<proteinExistence type="predicted"/>
<feature type="domain" description="NADP-dependent oxidoreductase" evidence="2">
    <location>
        <begin position="230"/>
        <end position="537"/>
    </location>
</feature>
<sequence length="566" mass="63326">MAGHVDMMDDVLISNLTPALLRSSLRLVISQGPSIQNIFVKHVQTRLAESPVSFPRIHALLGDDGGLSGSFLEYLNWNRCLFSAKLPKQSLPNLAKIIQAMTVVKDENPNPAEALESSLQMIDGDIVQAIQALKEFQPSPEPDLEHQLRHLILALENYKRVHDSRDSECAEYPFNRSERQVKDAFVALFPECMSATAPRSRAKTLMSLKIATKPDFETFYLGPYEFPRVLNGLWQLSSAAWGSGSTSRQEEELVHLVQAGFTAADMADHYGDAELVYGAFRNRLSPSVRSQVLAATKWCVFAPPTEAVTAKFVLDAVKERYRRLGGRIELLQLHWHDYSSKEYLSILVELVRLTAVYPNLVSTIGLCNFDAEHTVEACEYLIAKTGSVGVVSNQVQFSVLDSRPIHLMVGVCQKYRLNLLTYGSLKCGGFLSAQWLGKPAPDIYAESAKLTPSQRKYHDMIMHWGTWRDFQDLLEILSTVAQEHRVSISNIAARWVLQQPTVGAIIVGTRLGISSHVEENLATFGFNLSDWDLDRINVMALGSNRTRTRRLFTSIGDCGTEYRNGH</sequence>
<evidence type="ECO:0000256" key="1">
    <source>
        <dbReference type="ARBA" id="ARBA00023002"/>
    </source>
</evidence>
<accession>A0A9P5BQ01</accession>
<dbReference type="PANTHER" id="PTHR43147">
    <property type="entry name" value="PROTEIN TAS"/>
    <property type="match status" value="1"/>
</dbReference>
<dbReference type="Pfam" id="PF00248">
    <property type="entry name" value="Aldo_ket_red"/>
    <property type="match status" value="1"/>
</dbReference>
<dbReference type="OrthoDB" id="686384at2759"/>
<dbReference type="InterPro" id="IPR036812">
    <property type="entry name" value="NAD(P)_OxRdtase_dom_sf"/>
</dbReference>
<dbReference type="SUPFAM" id="SSF51430">
    <property type="entry name" value="NAD(P)-linked oxidoreductase"/>
    <property type="match status" value="1"/>
</dbReference>
<dbReference type="InterPro" id="IPR023210">
    <property type="entry name" value="NADP_OxRdtase_dom"/>
</dbReference>
<comment type="caution">
    <text evidence="3">The sequence shown here is derived from an EMBL/GenBank/DDBJ whole genome shotgun (WGS) entry which is preliminary data.</text>
</comment>
<protein>
    <submittedName>
        <fullName evidence="3">Pyridoxal reductase</fullName>
    </submittedName>
</protein>
<dbReference type="AlphaFoldDB" id="A0A9P5BQ01"/>
<evidence type="ECO:0000259" key="2">
    <source>
        <dbReference type="Pfam" id="PF00248"/>
    </source>
</evidence>
<dbReference type="Proteomes" id="UP000711996">
    <property type="component" value="Unassembled WGS sequence"/>
</dbReference>
<dbReference type="Gene3D" id="3.20.20.100">
    <property type="entry name" value="NADP-dependent oxidoreductase domain"/>
    <property type="match status" value="1"/>
</dbReference>
<dbReference type="PANTHER" id="PTHR43147:SF2">
    <property type="entry name" value="NADP-DEPENDENT OXIDOREDUCTASE DOMAIN-CONTAINING PROTEIN"/>
    <property type="match status" value="1"/>
</dbReference>
<name>A0A9P5BQ01_COLSI</name>
<dbReference type="GO" id="GO:0016491">
    <property type="term" value="F:oxidoreductase activity"/>
    <property type="evidence" value="ECO:0007669"/>
    <property type="project" value="UniProtKB-KW"/>
</dbReference>
<evidence type="ECO:0000313" key="3">
    <source>
        <dbReference type="EMBL" id="KAF4847659.1"/>
    </source>
</evidence>